<comment type="caution">
    <text evidence="1">The sequence shown here is derived from an EMBL/GenBank/DDBJ whole genome shotgun (WGS) entry which is preliminary data.</text>
</comment>
<organism evidence="1 2">
    <name type="scientific">Microctonus hyperodae</name>
    <name type="common">Parasitoid wasp</name>
    <dbReference type="NCBI Taxonomy" id="165561"/>
    <lineage>
        <taxon>Eukaryota</taxon>
        <taxon>Metazoa</taxon>
        <taxon>Ecdysozoa</taxon>
        <taxon>Arthropoda</taxon>
        <taxon>Hexapoda</taxon>
        <taxon>Insecta</taxon>
        <taxon>Pterygota</taxon>
        <taxon>Neoptera</taxon>
        <taxon>Endopterygota</taxon>
        <taxon>Hymenoptera</taxon>
        <taxon>Apocrita</taxon>
        <taxon>Ichneumonoidea</taxon>
        <taxon>Braconidae</taxon>
        <taxon>Euphorinae</taxon>
        <taxon>Microctonus</taxon>
    </lineage>
</organism>
<name>A0AA39KVH3_MICHY</name>
<dbReference type="EMBL" id="JAQQBR010000005">
    <property type="protein sequence ID" value="KAK0175285.1"/>
    <property type="molecule type" value="Genomic_DNA"/>
</dbReference>
<reference evidence="1" key="1">
    <citation type="journal article" date="2023" name="bioRxiv">
        <title>Scaffold-level genome assemblies of two parasitoid biocontrol wasps reveal the parthenogenesis mechanism and an associated novel virus.</title>
        <authorList>
            <person name="Inwood S."/>
            <person name="Skelly J."/>
            <person name="Guhlin J."/>
            <person name="Harrop T."/>
            <person name="Goldson S."/>
            <person name="Dearden P."/>
        </authorList>
    </citation>
    <scope>NUCLEOTIDE SEQUENCE</scope>
    <source>
        <strain evidence="1">Lincoln</strain>
        <tissue evidence="1">Whole body</tissue>
    </source>
</reference>
<sequence length="135" mass="16375">MSYSNGKFPIKYQRNILPLPFLEKLKYDKQRSLSFSNEDMNKKWMKFLYNKKDYMEELMEKRELYKEENLRWKMRLQYVREEPPPPTIGSISAGLTLDEKGRVPIPYDLYNFRKYPKLSKLSIKNHMQPETLKAI</sequence>
<dbReference type="Proteomes" id="UP001168972">
    <property type="component" value="Unassembled WGS sequence"/>
</dbReference>
<accession>A0AA39KVH3</accession>
<protein>
    <submittedName>
        <fullName evidence="1">Uncharacterized protein</fullName>
    </submittedName>
</protein>
<dbReference type="AlphaFoldDB" id="A0AA39KVH3"/>
<proteinExistence type="predicted"/>
<reference evidence="1" key="2">
    <citation type="submission" date="2023-03" db="EMBL/GenBank/DDBJ databases">
        <authorList>
            <person name="Inwood S.N."/>
            <person name="Skelly J.G."/>
            <person name="Guhlin J."/>
            <person name="Harrop T.W.R."/>
            <person name="Goldson S.G."/>
            <person name="Dearden P.K."/>
        </authorList>
    </citation>
    <scope>NUCLEOTIDE SEQUENCE</scope>
    <source>
        <strain evidence="1">Lincoln</strain>
        <tissue evidence="1">Whole body</tissue>
    </source>
</reference>
<evidence type="ECO:0000313" key="1">
    <source>
        <dbReference type="EMBL" id="KAK0175285.1"/>
    </source>
</evidence>
<keyword evidence="2" id="KW-1185">Reference proteome</keyword>
<gene>
    <name evidence="1" type="ORF">PV327_009046</name>
</gene>
<evidence type="ECO:0000313" key="2">
    <source>
        <dbReference type="Proteomes" id="UP001168972"/>
    </source>
</evidence>